<accession>A0A915KIX8</accession>
<name>A0A915KIX8_ROMCU</name>
<keyword evidence="1" id="KW-1185">Reference proteome</keyword>
<sequence length="79" mass="8174">MGVVAVGGCDVTIGRIQVADDVAGSTSMGGRRSGALNTSFGGFFKASRRLCISVSLCSGLMKSVNCGGDRQKWRRCASL</sequence>
<dbReference type="AlphaFoldDB" id="A0A915KIX8"/>
<organism evidence="1 2">
    <name type="scientific">Romanomermis culicivorax</name>
    <name type="common">Nematode worm</name>
    <dbReference type="NCBI Taxonomy" id="13658"/>
    <lineage>
        <taxon>Eukaryota</taxon>
        <taxon>Metazoa</taxon>
        <taxon>Ecdysozoa</taxon>
        <taxon>Nematoda</taxon>
        <taxon>Enoplea</taxon>
        <taxon>Dorylaimia</taxon>
        <taxon>Mermithida</taxon>
        <taxon>Mermithoidea</taxon>
        <taxon>Mermithidae</taxon>
        <taxon>Romanomermis</taxon>
    </lineage>
</organism>
<proteinExistence type="predicted"/>
<dbReference type="WBParaSite" id="nRc.2.0.1.t37834-RA">
    <property type="protein sequence ID" value="nRc.2.0.1.t37834-RA"/>
    <property type="gene ID" value="nRc.2.0.1.g37834"/>
</dbReference>
<evidence type="ECO:0000313" key="2">
    <source>
        <dbReference type="WBParaSite" id="nRc.2.0.1.t37834-RA"/>
    </source>
</evidence>
<reference evidence="2" key="1">
    <citation type="submission" date="2022-11" db="UniProtKB">
        <authorList>
            <consortium name="WormBaseParasite"/>
        </authorList>
    </citation>
    <scope>IDENTIFICATION</scope>
</reference>
<evidence type="ECO:0000313" key="1">
    <source>
        <dbReference type="Proteomes" id="UP000887565"/>
    </source>
</evidence>
<protein>
    <submittedName>
        <fullName evidence="2">Uncharacterized protein</fullName>
    </submittedName>
</protein>
<dbReference type="Proteomes" id="UP000887565">
    <property type="component" value="Unplaced"/>
</dbReference>